<dbReference type="EMBL" id="NOXV01000298">
    <property type="protein sequence ID" value="OYQ33907.1"/>
    <property type="molecule type" value="Genomic_DNA"/>
</dbReference>
<evidence type="ECO:0000313" key="1">
    <source>
        <dbReference type="EMBL" id="OYQ33907.1"/>
    </source>
</evidence>
<proteinExistence type="predicted"/>
<reference evidence="1 2" key="1">
    <citation type="submission" date="2017-07" db="EMBL/GenBank/DDBJ databases">
        <title>Flavobacterium cyanobacteriorum sp. nov., isolated from cyanobacterial aggregates in a eutrophic lake.</title>
        <authorList>
            <person name="Cai H."/>
        </authorList>
    </citation>
    <scope>NUCLEOTIDE SEQUENCE [LARGE SCALE GENOMIC DNA]</scope>
    <source>
        <strain evidence="1 2">TH021</strain>
    </source>
</reference>
<gene>
    <name evidence="1" type="ORF">CHU92_12525</name>
</gene>
<dbReference type="Proteomes" id="UP000216605">
    <property type="component" value="Unassembled WGS sequence"/>
</dbReference>
<dbReference type="AlphaFoldDB" id="A0A255YXD7"/>
<evidence type="ECO:0000313" key="2">
    <source>
        <dbReference type="Proteomes" id="UP000216605"/>
    </source>
</evidence>
<accession>A0A255YXD7</accession>
<sequence length="817" mass="97500">MIIQIKKYLSQVFAEIQKYYLGEINLSEADFKKYSVFDFANFHLIYQYILDDKSNKNDFFISIPEDEYRENFFASIFHSIVLIKLYQNFFNYEKTFPVLNIGDLIYKKYRREHRIFRVNNTYVENVSVNYKFPKRNELGISDFLFKKENFTKLNPNLIDNKNAAKNIDSYRNFLTTTFNENFPFITDFKNRTLVIAEKSFFKESKFLPIRYTNKNGKISNDLPFFSYLVECCNDFNSAQNFLLNENQQFDEIIIIGDAKYRNSFEFILQEKYRDKYKNIIVIGTEKPNSENQFLEWWWSNDEVKIANNELPNETTKIKLNNSNLYSLFLELNKEIQKTKDETKVNLVFILKYTNFFLRMILVNTNLSKGIFQEYLDRLNRYFVSEAFSEELNNLFYANDIYNPDTIKDYTKQIFNVFAKISNLLENENLKWNYIKQKARGNQTKTFYLIVEKKNYDAVYSQVKNERINNIRLISDKRIDISKLYLEKWLNDEQQNSHNRVVIIPYLNNLELYSKIKSIKGSCEVLCYENLDEISFDNVEQTYQNQEKTKLNHKDRLKFFKTNFTHSTELKKRELDDVFSFDLNSDNFKNNPYETIDLPKEKTVYEIQFSDGTSDKFDSSRGVFLIENGEQIKTTIGELYNNATIRFYQNNSKEEFRKILKIFDTENLLDSFDEYSNSWKQTLKDLSAKFNSIENLYDSLFTSFKINYGTFRNYFHEEMSPRFPRVKTLGVIREFCLNNNRANDLIVNEFNKFKVYSKKDHSIRQQAGKILGNDLLDYVASNKEEKSDSLKKLPNDILEKLTATIQEKTIIKKTLVDE</sequence>
<dbReference type="OrthoDB" id="972919at2"/>
<dbReference type="RefSeq" id="WP_094416083.1">
    <property type="nucleotide sequence ID" value="NZ_NOXV01000298.1"/>
</dbReference>
<organism evidence="1 2">
    <name type="scientific">Flavobacterium cyanobacteriorum</name>
    <dbReference type="NCBI Taxonomy" id="2022802"/>
    <lineage>
        <taxon>Bacteria</taxon>
        <taxon>Pseudomonadati</taxon>
        <taxon>Bacteroidota</taxon>
        <taxon>Flavobacteriia</taxon>
        <taxon>Flavobacteriales</taxon>
        <taxon>Flavobacteriaceae</taxon>
        <taxon>Flavobacterium</taxon>
    </lineage>
</organism>
<comment type="caution">
    <text evidence="1">The sequence shown here is derived from an EMBL/GenBank/DDBJ whole genome shotgun (WGS) entry which is preliminary data.</text>
</comment>
<keyword evidence="2" id="KW-1185">Reference proteome</keyword>
<name>A0A255YXD7_9FLAO</name>
<protein>
    <submittedName>
        <fullName evidence="1">Uncharacterized protein</fullName>
    </submittedName>
</protein>